<dbReference type="OrthoDB" id="10250282at2759"/>
<gene>
    <name evidence="3" type="ORF">DHEL01_v206929</name>
</gene>
<evidence type="ECO:0000313" key="4">
    <source>
        <dbReference type="Proteomes" id="UP000094444"/>
    </source>
</evidence>
<evidence type="ECO:0000313" key="3">
    <source>
        <dbReference type="EMBL" id="POS74679.1"/>
    </source>
</evidence>
<keyword evidence="4" id="KW-1185">Reference proteome</keyword>
<protein>
    <submittedName>
        <fullName evidence="3">Carbon-nitrogen hydrolase</fullName>
    </submittedName>
</protein>
<name>A0A2P5HWP5_DIAHE</name>
<organism evidence="3 4">
    <name type="scientific">Diaporthe helianthi</name>
    <dbReference type="NCBI Taxonomy" id="158607"/>
    <lineage>
        <taxon>Eukaryota</taxon>
        <taxon>Fungi</taxon>
        <taxon>Dikarya</taxon>
        <taxon>Ascomycota</taxon>
        <taxon>Pezizomycotina</taxon>
        <taxon>Sordariomycetes</taxon>
        <taxon>Sordariomycetidae</taxon>
        <taxon>Diaporthales</taxon>
        <taxon>Diaporthaceae</taxon>
        <taxon>Diaporthe</taxon>
    </lineage>
</organism>
<proteinExistence type="predicted"/>
<dbReference type="Proteomes" id="UP000094444">
    <property type="component" value="Unassembled WGS sequence"/>
</dbReference>
<dbReference type="PROSITE" id="PS50263">
    <property type="entry name" value="CN_HYDROLASE"/>
    <property type="match status" value="1"/>
</dbReference>
<accession>A0A2P5HWP5</accession>
<feature type="compositionally biased region" description="Low complexity" evidence="1">
    <location>
        <begin position="169"/>
        <end position="185"/>
    </location>
</feature>
<sequence>MSHNLDQCLRLIKEAAEAGAKVGYAPIPTSILGRFQGYCTCLSSEGRHHSLSALSLIPRLQNRDILLRPFGGLVRATRVKASTVYHIRRDIIAGSYNSEAYRLPIAQAIFFPEASDYIASSPQESLSLARPESECPFVLGLQAAAKEHNIHISAGVHVPTTEPSPPPRASSSSASSAAAATTTTTTTTTKLLNRTIWVLPTGEVDASRGYDKLHLFDYGSLRESAHTRAGTRLVPPFDTPVGRVGSLICFDLRFPEAATALAQPSPPTQQQQQQAGESHQGKEVRWLPAQILTYPSAFTVPTGAAHWETLLRARAIEAQCWVIAAAQVGWHSGRTGTGRISYGGSMVVDPWGRVRCALPAVEETGEEGPFVPHGAVGALGLVDIDLGLWASVRERMPLVRRR</sequence>
<dbReference type="InParanoid" id="A0A2P5HWP5"/>
<keyword evidence="3" id="KW-0378">Hydrolase</keyword>
<dbReference type="PANTHER" id="PTHR23088:SF27">
    <property type="entry name" value="DEAMINATED GLUTATHIONE AMIDASE"/>
    <property type="match status" value="1"/>
</dbReference>
<dbReference type="SUPFAM" id="SSF56317">
    <property type="entry name" value="Carbon-nitrogen hydrolase"/>
    <property type="match status" value="1"/>
</dbReference>
<evidence type="ECO:0000256" key="1">
    <source>
        <dbReference type="SAM" id="MobiDB-lite"/>
    </source>
</evidence>
<feature type="domain" description="CN hydrolase" evidence="2">
    <location>
        <begin position="74"/>
        <end position="386"/>
    </location>
</feature>
<dbReference type="STRING" id="158607.A0A2P5HWP5"/>
<dbReference type="AlphaFoldDB" id="A0A2P5HWP5"/>
<dbReference type="InterPro" id="IPR003010">
    <property type="entry name" value="C-N_Hydrolase"/>
</dbReference>
<comment type="caution">
    <text evidence="3">The sequence shown here is derived from an EMBL/GenBank/DDBJ whole genome shotgun (WGS) entry which is preliminary data.</text>
</comment>
<dbReference type="GO" id="GO:0016787">
    <property type="term" value="F:hydrolase activity"/>
    <property type="evidence" value="ECO:0007669"/>
    <property type="project" value="UniProtKB-KW"/>
</dbReference>
<dbReference type="PANTHER" id="PTHR23088">
    <property type="entry name" value="NITRILASE-RELATED"/>
    <property type="match status" value="1"/>
</dbReference>
<feature type="region of interest" description="Disordered" evidence="1">
    <location>
        <begin position="156"/>
        <end position="185"/>
    </location>
</feature>
<dbReference type="EMBL" id="MAVT02000593">
    <property type="protein sequence ID" value="POS74679.1"/>
    <property type="molecule type" value="Genomic_DNA"/>
</dbReference>
<reference evidence="3" key="1">
    <citation type="submission" date="2017-09" db="EMBL/GenBank/DDBJ databases">
        <title>Polyketide synthases of a Diaporthe helianthi virulent isolate.</title>
        <authorList>
            <person name="Baroncelli R."/>
        </authorList>
    </citation>
    <scope>NUCLEOTIDE SEQUENCE [LARGE SCALE GENOMIC DNA]</scope>
    <source>
        <strain evidence="3">7/96</strain>
    </source>
</reference>
<evidence type="ECO:0000259" key="2">
    <source>
        <dbReference type="PROSITE" id="PS50263"/>
    </source>
</evidence>
<dbReference type="Pfam" id="PF00795">
    <property type="entry name" value="CN_hydrolase"/>
    <property type="match status" value="2"/>
</dbReference>
<dbReference type="Gene3D" id="3.60.110.10">
    <property type="entry name" value="Carbon-nitrogen hydrolase"/>
    <property type="match status" value="1"/>
</dbReference>
<dbReference type="InterPro" id="IPR036526">
    <property type="entry name" value="C-N_Hydrolase_sf"/>
</dbReference>